<feature type="signal peptide" evidence="2">
    <location>
        <begin position="1"/>
        <end position="20"/>
    </location>
</feature>
<evidence type="ECO:0000256" key="1">
    <source>
        <dbReference type="SAM" id="MobiDB-lite"/>
    </source>
</evidence>
<feature type="compositionally biased region" description="Basic and acidic residues" evidence="1">
    <location>
        <begin position="345"/>
        <end position="356"/>
    </location>
</feature>
<evidence type="ECO:0000313" key="4">
    <source>
        <dbReference type="Proteomes" id="UP001054889"/>
    </source>
</evidence>
<keyword evidence="2" id="KW-0732">Signal</keyword>
<gene>
    <name evidence="3" type="primary">ga09856</name>
    <name evidence="3" type="ORF">PR202_ga09856</name>
</gene>
<sequence>MRSLFNCLFLAHSFLYQIICLEEFKTFEDKSSAINDTGVNSELTDMIRRCCPWQMLAVGNLKYKRIIETSLDVPCLCNEIVMEVMWGLKNLMHVLVPEEKLKLKKQDRLPMSYGLKKLLDRYGFDVKPRMINEEIVVGSCVVHDSDFCEKKLSTTLSEGGHLLQEVSGINSEGWDLMKLATALKIIAYPPRTTTAETELFTEHEISKLLMDAHKYEGKIAKGGCLEIYKQMVEIRDFRARAKKTMVFLVKEAERAYEAKRRATRKKLYMKLVKEAQSSKRRAKKKSCSNENYSPYEVLESVSKVMKFAELWVAPNASANAKQKQQPADVADRLSDHCATAGGKRGQNETSKDGSTT</sequence>
<evidence type="ECO:0000313" key="3">
    <source>
        <dbReference type="EMBL" id="GJM93310.1"/>
    </source>
</evidence>
<organism evidence="3 4">
    <name type="scientific">Eleusine coracana subsp. coracana</name>
    <dbReference type="NCBI Taxonomy" id="191504"/>
    <lineage>
        <taxon>Eukaryota</taxon>
        <taxon>Viridiplantae</taxon>
        <taxon>Streptophyta</taxon>
        <taxon>Embryophyta</taxon>
        <taxon>Tracheophyta</taxon>
        <taxon>Spermatophyta</taxon>
        <taxon>Magnoliopsida</taxon>
        <taxon>Liliopsida</taxon>
        <taxon>Poales</taxon>
        <taxon>Poaceae</taxon>
        <taxon>PACMAD clade</taxon>
        <taxon>Chloridoideae</taxon>
        <taxon>Cynodonteae</taxon>
        <taxon>Eleusininae</taxon>
        <taxon>Eleusine</taxon>
    </lineage>
</organism>
<dbReference type="Proteomes" id="UP001054889">
    <property type="component" value="Unassembled WGS sequence"/>
</dbReference>
<dbReference type="PANTHER" id="PTHR10894">
    <property type="entry name" value="NUCLEOLAR PROTEIN 5 NUCLEOLAR PROTEIN NOP5 NOP58"/>
    <property type="match status" value="1"/>
</dbReference>
<dbReference type="GO" id="GO:0030515">
    <property type="term" value="F:snoRNA binding"/>
    <property type="evidence" value="ECO:0007669"/>
    <property type="project" value="InterPro"/>
</dbReference>
<protein>
    <submittedName>
        <fullName evidence="3">Uncharacterized protein</fullName>
    </submittedName>
</protein>
<dbReference type="GO" id="GO:0031428">
    <property type="term" value="C:box C/D methylation guide snoRNP complex"/>
    <property type="evidence" value="ECO:0007669"/>
    <property type="project" value="InterPro"/>
</dbReference>
<reference evidence="3" key="1">
    <citation type="journal article" date="2018" name="DNA Res.">
        <title>Multiple hybrid de novo genome assembly of finger millet, an orphan allotetraploid crop.</title>
        <authorList>
            <person name="Hatakeyama M."/>
            <person name="Aluri S."/>
            <person name="Balachadran M.T."/>
            <person name="Sivarajan S.R."/>
            <person name="Patrignani A."/>
            <person name="Gruter S."/>
            <person name="Poveda L."/>
            <person name="Shimizu-Inatsugi R."/>
            <person name="Baeten J."/>
            <person name="Francoijs K.J."/>
            <person name="Nataraja K.N."/>
            <person name="Reddy Y.A.N."/>
            <person name="Phadnis S."/>
            <person name="Ravikumar R.L."/>
            <person name="Schlapbach R."/>
            <person name="Sreeman S.M."/>
            <person name="Shimizu K.K."/>
        </authorList>
    </citation>
    <scope>NUCLEOTIDE SEQUENCE</scope>
</reference>
<comment type="caution">
    <text evidence="3">The sequence shown here is derived from an EMBL/GenBank/DDBJ whole genome shotgun (WGS) entry which is preliminary data.</text>
</comment>
<accession>A0AAV5C5B7</accession>
<feature type="chain" id="PRO_5043977591" evidence="2">
    <location>
        <begin position="21"/>
        <end position="356"/>
    </location>
</feature>
<keyword evidence="4" id="KW-1185">Reference proteome</keyword>
<reference evidence="3" key="2">
    <citation type="submission" date="2021-12" db="EMBL/GenBank/DDBJ databases">
        <title>Resequencing data analysis of finger millet.</title>
        <authorList>
            <person name="Hatakeyama M."/>
            <person name="Aluri S."/>
            <person name="Balachadran M.T."/>
            <person name="Sivarajan S.R."/>
            <person name="Poveda L."/>
            <person name="Shimizu-Inatsugi R."/>
            <person name="Schlapbach R."/>
            <person name="Sreeman S.M."/>
            <person name="Shimizu K.K."/>
        </authorList>
    </citation>
    <scope>NUCLEOTIDE SEQUENCE</scope>
</reference>
<dbReference type="GO" id="GO:0032040">
    <property type="term" value="C:small-subunit processome"/>
    <property type="evidence" value="ECO:0007669"/>
    <property type="project" value="InterPro"/>
</dbReference>
<dbReference type="EMBL" id="BQKI01000004">
    <property type="protein sequence ID" value="GJM93310.1"/>
    <property type="molecule type" value="Genomic_DNA"/>
</dbReference>
<evidence type="ECO:0000256" key="2">
    <source>
        <dbReference type="SAM" id="SignalP"/>
    </source>
</evidence>
<name>A0AAV5C5B7_ELECO</name>
<dbReference type="AlphaFoldDB" id="A0AAV5C5B7"/>
<proteinExistence type="predicted"/>
<feature type="region of interest" description="Disordered" evidence="1">
    <location>
        <begin position="317"/>
        <end position="356"/>
    </location>
</feature>
<dbReference type="PANTHER" id="PTHR10894:SF24">
    <property type="entry name" value="OS02G0511800 PROTEIN"/>
    <property type="match status" value="1"/>
</dbReference>
<dbReference type="InterPro" id="IPR045056">
    <property type="entry name" value="Nop56/Nop58"/>
</dbReference>